<gene>
    <name evidence="1" type="ORF">SK128_025000</name>
</gene>
<name>A0AAN8WWI9_HALRR</name>
<organism evidence="1 2">
    <name type="scientific">Halocaridina rubra</name>
    <name type="common">Hawaiian red shrimp</name>
    <dbReference type="NCBI Taxonomy" id="373956"/>
    <lineage>
        <taxon>Eukaryota</taxon>
        <taxon>Metazoa</taxon>
        <taxon>Ecdysozoa</taxon>
        <taxon>Arthropoda</taxon>
        <taxon>Crustacea</taxon>
        <taxon>Multicrustacea</taxon>
        <taxon>Malacostraca</taxon>
        <taxon>Eumalacostraca</taxon>
        <taxon>Eucarida</taxon>
        <taxon>Decapoda</taxon>
        <taxon>Pleocyemata</taxon>
        <taxon>Caridea</taxon>
        <taxon>Atyoidea</taxon>
        <taxon>Atyidae</taxon>
        <taxon>Halocaridina</taxon>
    </lineage>
</organism>
<evidence type="ECO:0000313" key="1">
    <source>
        <dbReference type="EMBL" id="KAK7067610.1"/>
    </source>
</evidence>
<feature type="non-terminal residue" evidence="1">
    <location>
        <position position="155"/>
    </location>
</feature>
<proteinExistence type="predicted"/>
<reference evidence="1 2" key="1">
    <citation type="submission" date="2023-11" db="EMBL/GenBank/DDBJ databases">
        <title>Halocaridina rubra genome assembly.</title>
        <authorList>
            <person name="Smith C."/>
        </authorList>
    </citation>
    <scope>NUCLEOTIDE SEQUENCE [LARGE SCALE GENOMIC DNA]</scope>
    <source>
        <strain evidence="1">EP-1</strain>
        <tissue evidence="1">Whole</tissue>
    </source>
</reference>
<accession>A0AAN8WWI9</accession>
<protein>
    <submittedName>
        <fullName evidence="1">Uncharacterized protein</fullName>
    </submittedName>
</protein>
<dbReference type="AlphaFoldDB" id="A0AAN8WWI9"/>
<evidence type="ECO:0000313" key="2">
    <source>
        <dbReference type="Proteomes" id="UP001381693"/>
    </source>
</evidence>
<keyword evidence="2" id="KW-1185">Reference proteome</keyword>
<comment type="caution">
    <text evidence="1">The sequence shown here is derived from an EMBL/GenBank/DDBJ whole genome shotgun (WGS) entry which is preliminary data.</text>
</comment>
<sequence>MKTLSEILQRLAVSTVRFLPDPREIDPSIHHDLLLIKQPVQLLFSGNLLSERGRLLKVVELLQGMGVESAVRKAAWSQLAFLLEDPQLHGPFLKLCSIQYLVVNFTGMMKQDGSMNLTVEYIPGAVETLRLLATHSSHVRSTLAGDEEFLLCLVR</sequence>
<dbReference type="Proteomes" id="UP001381693">
    <property type="component" value="Unassembled WGS sequence"/>
</dbReference>
<dbReference type="EMBL" id="JAXCGZ010017946">
    <property type="protein sequence ID" value="KAK7067610.1"/>
    <property type="molecule type" value="Genomic_DNA"/>
</dbReference>